<dbReference type="Proteomes" id="UP000054248">
    <property type="component" value="Unassembled WGS sequence"/>
</dbReference>
<dbReference type="GO" id="GO:1904868">
    <property type="term" value="P:telomerase catalytic core complex assembly"/>
    <property type="evidence" value="ECO:0007669"/>
    <property type="project" value="InterPro"/>
</dbReference>
<feature type="region of interest" description="Disordered" evidence="3">
    <location>
        <begin position="200"/>
        <end position="229"/>
    </location>
</feature>
<keyword evidence="6" id="KW-1185">Reference proteome</keyword>
<sequence length="229" mass="26319">RCGFRAITHQRWAELRDEYLAYRDVLIARLNARPEPEITARSSSRITPKTREGKAEKGAQPQLSNELASVATNHVGPTQSDYPQGCLVFVRNVHPGTNKTTLKKVLSLPFTKKHHDGSEIDYVDWTKGLDSCYVRLSGPEHADRMVHYFTKYVQCQREPSDDEITQFVTPEMFKKRITAKLVKGEREEIYWRNVPQKIKQASLAKSRNTGDSLPQAEEAKPPRKRLRKM</sequence>
<dbReference type="GO" id="GO:0070034">
    <property type="term" value="F:telomerase RNA binding"/>
    <property type="evidence" value="ECO:0007669"/>
    <property type="project" value="InterPro"/>
</dbReference>
<dbReference type="OrthoDB" id="439993at2759"/>
<accession>A0A0C3MBD9</accession>
<dbReference type="InterPro" id="IPR045537">
    <property type="entry name" value="Lar7_xRRM"/>
</dbReference>
<dbReference type="STRING" id="1051891.A0A0C3MBD9"/>
<evidence type="ECO:0000256" key="1">
    <source>
        <dbReference type="ARBA" id="ARBA00022884"/>
    </source>
</evidence>
<keyword evidence="1 2" id="KW-0694">RNA-binding</keyword>
<evidence type="ECO:0000256" key="3">
    <source>
        <dbReference type="SAM" id="MobiDB-lite"/>
    </source>
</evidence>
<dbReference type="GO" id="GO:1990904">
    <property type="term" value="C:ribonucleoprotein complex"/>
    <property type="evidence" value="ECO:0007669"/>
    <property type="project" value="UniProtKB-UniRule"/>
</dbReference>
<dbReference type="InterPro" id="IPR014886">
    <property type="entry name" value="La_xRRM"/>
</dbReference>
<feature type="domain" description="XRRM" evidence="4">
    <location>
        <begin position="81"/>
        <end position="229"/>
    </location>
</feature>
<feature type="region of interest" description="Disordered" evidence="3">
    <location>
        <begin position="37"/>
        <end position="62"/>
    </location>
</feature>
<protein>
    <recommendedName>
        <fullName evidence="4">XRRM domain-containing protein</fullName>
    </recommendedName>
</protein>
<evidence type="ECO:0000256" key="2">
    <source>
        <dbReference type="PROSITE-ProRule" id="PRU01288"/>
    </source>
</evidence>
<dbReference type="HOGENOM" id="CLU_1212340_0_0_1"/>
<dbReference type="Gene3D" id="3.30.70.330">
    <property type="match status" value="1"/>
</dbReference>
<dbReference type="Pfam" id="PF19977">
    <property type="entry name" value="xRRM"/>
    <property type="match status" value="1"/>
</dbReference>
<organism evidence="5 6">
    <name type="scientific">Tulasnella calospora MUT 4182</name>
    <dbReference type="NCBI Taxonomy" id="1051891"/>
    <lineage>
        <taxon>Eukaryota</taxon>
        <taxon>Fungi</taxon>
        <taxon>Dikarya</taxon>
        <taxon>Basidiomycota</taxon>
        <taxon>Agaricomycotina</taxon>
        <taxon>Agaricomycetes</taxon>
        <taxon>Cantharellales</taxon>
        <taxon>Tulasnellaceae</taxon>
        <taxon>Tulasnella</taxon>
    </lineage>
</organism>
<dbReference type="InterPro" id="IPR012677">
    <property type="entry name" value="Nucleotide-bd_a/b_plait_sf"/>
</dbReference>
<evidence type="ECO:0000259" key="4">
    <source>
        <dbReference type="PROSITE" id="PS51939"/>
    </source>
</evidence>
<gene>
    <name evidence="5" type="ORF">M407DRAFT_19942</name>
</gene>
<reference evidence="6" key="2">
    <citation type="submission" date="2015-01" db="EMBL/GenBank/DDBJ databases">
        <title>Evolutionary Origins and Diversification of the Mycorrhizal Mutualists.</title>
        <authorList>
            <consortium name="DOE Joint Genome Institute"/>
            <consortium name="Mycorrhizal Genomics Consortium"/>
            <person name="Kohler A."/>
            <person name="Kuo A."/>
            <person name="Nagy L.G."/>
            <person name="Floudas D."/>
            <person name="Copeland A."/>
            <person name="Barry K.W."/>
            <person name="Cichocki N."/>
            <person name="Veneault-Fourrey C."/>
            <person name="LaButti K."/>
            <person name="Lindquist E.A."/>
            <person name="Lipzen A."/>
            <person name="Lundell T."/>
            <person name="Morin E."/>
            <person name="Murat C."/>
            <person name="Riley R."/>
            <person name="Ohm R."/>
            <person name="Sun H."/>
            <person name="Tunlid A."/>
            <person name="Henrissat B."/>
            <person name="Grigoriev I.V."/>
            <person name="Hibbett D.S."/>
            <person name="Martin F."/>
        </authorList>
    </citation>
    <scope>NUCLEOTIDE SEQUENCE [LARGE SCALE GENOMIC DNA]</scope>
    <source>
        <strain evidence="6">MUT 4182</strain>
    </source>
</reference>
<dbReference type="AlphaFoldDB" id="A0A0C3MBD9"/>
<proteinExistence type="predicted"/>
<dbReference type="PROSITE" id="PS51939">
    <property type="entry name" value="XRRM"/>
    <property type="match status" value="1"/>
</dbReference>
<evidence type="ECO:0000313" key="5">
    <source>
        <dbReference type="EMBL" id="KIO31067.1"/>
    </source>
</evidence>
<feature type="non-terminal residue" evidence="5">
    <location>
        <position position="1"/>
    </location>
</feature>
<feature type="compositionally biased region" description="Polar residues" evidence="3">
    <location>
        <begin position="203"/>
        <end position="212"/>
    </location>
</feature>
<dbReference type="EMBL" id="KN822966">
    <property type="protein sequence ID" value="KIO31067.1"/>
    <property type="molecule type" value="Genomic_DNA"/>
</dbReference>
<name>A0A0C3MBD9_9AGAM</name>
<evidence type="ECO:0000313" key="6">
    <source>
        <dbReference type="Proteomes" id="UP000054248"/>
    </source>
</evidence>
<reference evidence="5 6" key="1">
    <citation type="submission" date="2014-04" db="EMBL/GenBank/DDBJ databases">
        <authorList>
            <consortium name="DOE Joint Genome Institute"/>
            <person name="Kuo A."/>
            <person name="Girlanda M."/>
            <person name="Perotto S."/>
            <person name="Kohler A."/>
            <person name="Nagy L.G."/>
            <person name="Floudas D."/>
            <person name="Copeland A."/>
            <person name="Barry K.W."/>
            <person name="Cichocki N."/>
            <person name="Veneault-Fourrey C."/>
            <person name="LaButti K."/>
            <person name="Lindquist E.A."/>
            <person name="Lipzen A."/>
            <person name="Lundell T."/>
            <person name="Morin E."/>
            <person name="Murat C."/>
            <person name="Sun H."/>
            <person name="Tunlid A."/>
            <person name="Henrissat B."/>
            <person name="Grigoriev I.V."/>
            <person name="Hibbett D.S."/>
            <person name="Martin F."/>
            <person name="Nordberg H.P."/>
            <person name="Cantor M.N."/>
            <person name="Hua S.X."/>
        </authorList>
    </citation>
    <scope>NUCLEOTIDE SEQUENCE [LARGE SCALE GENOMIC DNA]</scope>
    <source>
        <strain evidence="5 6">MUT 4182</strain>
    </source>
</reference>